<dbReference type="AlphaFoldDB" id="A0A0L0G253"/>
<evidence type="ECO:0008006" key="3">
    <source>
        <dbReference type="Google" id="ProtNLM"/>
    </source>
</evidence>
<dbReference type="InterPro" id="IPR036282">
    <property type="entry name" value="Glutathione-S-Trfase_C_sf"/>
</dbReference>
<dbReference type="InterPro" id="IPR050931">
    <property type="entry name" value="Mito_Protein_Transport_Metaxin"/>
</dbReference>
<keyword evidence="2" id="KW-1185">Reference proteome</keyword>
<dbReference type="EMBL" id="KQ241854">
    <property type="protein sequence ID" value="KNC83212.1"/>
    <property type="molecule type" value="Genomic_DNA"/>
</dbReference>
<dbReference type="Proteomes" id="UP000054560">
    <property type="component" value="Unassembled WGS sequence"/>
</dbReference>
<dbReference type="SUPFAM" id="SSF47616">
    <property type="entry name" value="GST C-terminal domain-like"/>
    <property type="match status" value="1"/>
</dbReference>
<evidence type="ECO:0000313" key="1">
    <source>
        <dbReference type="EMBL" id="KNC83212.1"/>
    </source>
</evidence>
<organism evidence="1 2">
    <name type="scientific">Sphaeroforma arctica JP610</name>
    <dbReference type="NCBI Taxonomy" id="667725"/>
    <lineage>
        <taxon>Eukaryota</taxon>
        <taxon>Ichthyosporea</taxon>
        <taxon>Ichthyophonida</taxon>
        <taxon>Sphaeroforma</taxon>
    </lineage>
</organism>
<reference evidence="1 2" key="1">
    <citation type="submission" date="2011-02" db="EMBL/GenBank/DDBJ databases">
        <title>The Genome Sequence of Sphaeroforma arctica JP610.</title>
        <authorList>
            <consortium name="The Broad Institute Genome Sequencing Platform"/>
            <person name="Russ C."/>
            <person name="Cuomo C."/>
            <person name="Young S.K."/>
            <person name="Zeng Q."/>
            <person name="Gargeya S."/>
            <person name="Alvarado L."/>
            <person name="Berlin A."/>
            <person name="Chapman S.B."/>
            <person name="Chen Z."/>
            <person name="Freedman E."/>
            <person name="Gellesch M."/>
            <person name="Goldberg J."/>
            <person name="Griggs A."/>
            <person name="Gujja S."/>
            <person name="Heilman E."/>
            <person name="Heiman D."/>
            <person name="Howarth C."/>
            <person name="Mehta T."/>
            <person name="Neiman D."/>
            <person name="Pearson M."/>
            <person name="Roberts A."/>
            <person name="Saif S."/>
            <person name="Shea T."/>
            <person name="Shenoy N."/>
            <person name="Sisk P."/>
            <person name="Stolte C."/>
            <person name="Sykes S."/>
            <person name="White J."/>
            <person name="Yandava C."/>
            <person name="Burger G."/>
            <person name="Gray M.W."/>
            <person name="Holland P.W.H."/>
            <person name="King N."/>
            <person name="Lang F.B.F."/>
            <person name="Roger A.J."/>
            <person name="Ruiz-Trillo I."/>
            <person name="Haas B."/>
            <person name="Nusbaum C."/>
            <person name="Birren B."/>
        </authorList>
    </citation>
    <scope>NUCLEOTIDE SEQUENCE [LARGE SCALE GENOMIC DNA]</scope>
    <source>
        <strain evidence="1 2">JP610</strain>
    </source>
</reference>
<gene>
    <name evidence="1" type="ORF">SARC_04537</name>
</gene>
<dbReference type="GeneID" id="25905041"/>
<dbReference type="RefSeq" id="XP_014157114.1">
    <property type="nucleotide sequence ID" value="XM_014301639.1"/>
</dbReference>
<dbReference type="PANTHER" id="PTHR12289">
    <property type="entry name" value="METAXIN RELATED"/>
    <property type="match status" value="1"/>
</dbReference>
<dbReference type="PANTHER" id="PTHR12289:SF67">
    <property type="match status" value="1"/>
</dbReference>
<protein>
    <recommendedName>
        <fullName evidence="3">GST N-terminal domain-containing protein</fullName>
    </recommendedName>
</protein>
<name>A0A0L0G253_9EUKA</name>
<proteinExistence type="predicted"/>
<accession>A0A0L0G253</accession>
<dbReference type="GO" id="GO:0005737">
    <property type="term" value="C:cytoplasm"/>
    <property type="evidence" value="ECO:0007669"/>
    <property type="project" value="TreeGrafter"/>
</dbReference>
<evidence type="ECO:0000313" key="2">
    <source>
        <dbReference type="Proteomes" id="UP000054560"/>
    </source>
</evidence>
<sequence>MNVFRLSHIIHRTQVQHVRQSVRIAAGAAVCFPSYSAANTTAYIKGTREYSTKTHAEHITPEEPYINWGMSCSYFTRKLDAAFKFYPFQYEFKSKTLRQTNRLEKESGTHRIPVVQTSQGKLMADTTVIMDHLDTILVKEGMPDRQMYGNNMNGVVIHVLEEYFDEWFPRHALLWRWTDEETTVYNQKKMGKELLPAFWEMPFRGFVGKKISRWGVRAMRATGLEFKQQQLDGREESLRVFAMMDKQLRQTPFLLGHHPCAVDCVVLGGMWGHFANDPAPKKALKEAGLDRLLEWGDENYQHPPPEEWRPLTKPQDAIFACDLLTEMTEGPFREWTLLNMAALSRSEKSFTMRCYSSETSFLARSESEKARRRIRDRVRGLRGFSAEEHKKTVDWLDSWGLLELYGGNE</sequence>